<gene>
    <name evidence="2" type="ORF">H9Q77_11395</name>
</gene>
<dbReference type="EMBL" id="CP060633">
    <property type="protein sequence ID" value="QNM01699.1"/>
    <property type="molecule type" value="Genomic_DNA"/>
</dbReference>
<dbReference type="Proteomes" id="UP000515981">
    <property type="component" value="Chromosome"/>
</dbReference>
<dbReference type="KEGG" id="ssun:H9Q77_11395"/>
<sequence>METLEKVLVEYDEMFCDEISIKLLYQHKNKIEGFVDENNNQVSKSAVADWIMENYYNDRKFMKYCKEGKGKIPETAEQLYQCNEEYRKSVDEERIYLLLLIGVPVTKVANIFGVSRQTVYSRIKNFEENRLQEFLQDGRVA</sequence>
<dbReference type="RefSeq" id="WP_249325611.1">
    <property type="nucleotide sequence ID" value="NZ_CP060633.1"/>
</dbReference>
<organism evidence="2 3">
    <name type="scientific">Simiaoa sunii</name>
    <dbReference type="NCBI Taxonomy" id="2763672"/>
    <lineage>
        <taxon>Bacteria</taxon>
        <taxon>Bacillati</taxon>
        <taxon>Bacillota</taxon>
        <taxon>Clostridia</taxon>
        <taxon>Lachnospirales</taxon>
        <taxon>Lachnospiraceae</taxon>
        <taxon>Simiaoa</taxon>
    </lineage>
</organism>
<feature type="domain" description="Insertion element IS150 protein InsJ-like helix-turn-helix" evidence="1">
    <location>
        <begin position="102"/>
        <end position="137"/>
    </location>
</feature>
<protein>
    <submittedName>
        <fullName evidence="2">Helix-turn-helix domain-containing protein</fullName>
    </submittedName>
</protein>
<reference evidence="2 3" key="1">
    <citation type="submission" date="2020-08" db="EMBL/GenBank/DDBJ databases">
        <authorList>
            <person name="Liu C."/>
            <person name="Sun Q."/>
        </authorList>
    </citation>
    <scope>NUCLEOTIDE SEQUENCE [LARGE SCALE GENOMIC DNA]</scope>
    <source>
        <strain evidence="2 3">NSJ-8</strain>
    </source>
</reference>
<evidence type="ECO:0000313" key="2">
    <source>
        <dbReference type="EMBL" id="QNM01699.1"/>
    </source>
</evidence>
<dbReference type="AlphaFoldDB" id="A0A7G9FT17"/>
<dbReference type="InterPro" id="IPR055247">
    <property type="entry name" value="InsJ-like_HTH"/>
</dbReference>
<evidence type="ECO:0000313" key="3">
    <source>
        <dbReference type="Proteomes" id="UP000515981"/>
    </source>
</evidence>
<keyword evidence="3" id="KW-1185">Reference proteome</keyword>
<dbReference type="Gene3D" id="1.10.10.60">
    <property type="entry name" value="Homeodomain-like"/>
    <property type="match status" value="1"/>
</dbReference>
<evidence type="ECO:0000259" key="1">
    <source>
        <dbReference type="Pfam" id="PF13518"/>
    </source>
</evidence>
<dbReference type="Pfam" id="PF13518">
    <property type="entry name" value="HTH_28"/>
    <property type="match status" value="1"/>
</dbReference>
<proteinExistence type="predicted"/>
<accession>A0A7G9FT17</accession>
<name>A0A7G9FT17_9FIRM</name>